<dbReference type="EMBL" id="NAJL01000025">
    <property type="protein sequence ID" value="TKA26981.1"/>
    <property type="molecule type" value="Genomic_DNA"/>
</dbReference>
<dbReference type="InterPro" id="IPR054477">
    <property type="entry name" value="LTN1_E3_ligase_6th"/>
</dbReference>
<accession>A0A4U0TX02</accession>
<dbReference type="InterPro" id="IPR054476">
    <property type="entry name" value="Ltn1_N"/>
</dbReference>
<dbReference type="InterPro" id="IPR011989">
    <property type="entry name" value="ARM-like"/>
</dbReference>
<dbReference type="EC" id="2.3.2.27" evidence="5 16"/>
<gene>
    <name evidence="18" type="ORF">B0A50_05172</name>
</gene>
<dbReference type="GO" id="GO:1990116">
    <property type="term" value="P:ribosome-associated ubiquitin-dependent protein catabolic process"/>
    <property type="evidence" value="ECO:0007669"/>
    <property type="project" value="UniProtKB-UniRule"/>
</dbReference>
<proteinExistence type="inferred from homology"/>
<evidence type="ECO:0000313" key="18">
    <source>
        <dbReference type="EMBL" id="TKA26981.1"/>
    </source>
</evidence>
<dbReference type="SMART" id="SM00184">
    <property type="entry name" value="RING"/>
    <property type="match status" value="1"/>
</dbReference>
<dbReference type="CDD" id="cd16491">
    <property type="entry name" value="RING-CH-C4HC3_LTN1"/>
    <property type="match status" value="1"/>
</dbReference>
<dbReference type="InterPro" id="IPR016024">
    <property type="entry name" value="ARM-type_fold"/>
</dbReference>
<evidence type="ECO:0000256" key="1">
    <source>
        <dbReference type="ARBA" id="ARBA00000900"/>
    </source>
</evidence>
<dbReference type="UniPathway" id="UPA00143"/>
<dbReference type="GO" id="GO:0008270">
    <property type="term" value="F:zinc ion binding"/>
    <property type="evidence" value="ECO:0007669"/>
    <property type="project" value="UniProtKB-KW"/>
</dbReference>
<dbReference type="GO" id="GO:0072344">
    <property type="term" value="P:rescue of stalled ribosome"/>
    <property type="evidence" value="ECO:0007669"/>
    <property type="project" value="UniProtKB-UniRule"/>
</dbReference>
<evidence type="ECO:0000256" key="8">
    <source>
        <dbReference type="ARBA" id="ARBA00022679"/>
    </source>
</evidence>
<dbReference type="PANTHER" id="PTHR12389:SF0">
    <property type="entry name" value="E3 UBIQUITIN-PROTEIN LIGASE LISTERIN"/>
    <property type="match status" value="1"/>
</dbReference>
<comment type="catalytic activity">
    <reaction evidence="1 16">
        <text>S-ubiquitinyl-[E2 ubiquitin-conjugating enzyme]-L-cysteine + [acceptor protein]-L-lysine = [E2 ubiquitin-conjugating enzyme]-L-cysteine + N(6)-ubiquitinyl-[acceptor protein]-L-lysine.</text>
        <dbReference type="EC" id="2.3.2.27"/>
    </reaction>
</comment>
<dbReference type="GO" id="GO:0016567">
    <property type="term" value="P:protein ubiquitination"/>
    <property type="evidence" value="ECO:0007669"/>
    <property type="project" value="UniProtKB-UniPathway"/>
</dbReference>
<keyword evidence="8 16" id="KW-0808">Transferase</keyword>
<feature type="domain" description="RING-type" evidence="17">
    <location>
        <begin position="1567"/>
        <end position="1613"/>
    </location>
</feature>
<dbReference type="InterPro" id="IPR011016">
    <property type="entry name" value="Znf_RING-CH"/>
</dbReference>
<dbReference type="Pfam" id="PF22958">
    <property type="entry name" value="Ltn1_1st"/>
    <property type="match status" value="1"/>
</dbReference>
<sequence length="1619" mass="177756">MSKKQFKSQASSGRVGGAGFGAFGGSGFGSSQNSPLSYIQEPADYSGISDANVVVAFKNLSKKDSTTKAKALEDIHTYVASDAEVEEGLLESWVKLYPRLSIDNARRVRQLSHSLNGQVCSRCGKRTAKYLPKIAAPWLAGTYDGDRAASKAALEALTGVFPSPEKVAGLRKTFHEPVLEYCRDAVLHETVQTLSDERTVSKDDAQATFARVVATSLAVISSLLSTLAEEEVSKQYHIYEQLFGDAKLWDFASHSDAAVRRSLHRLVQAALAKQSSLIEANLKSASTSYISKGLPSDQTASALDFVATVHSLTSVFPQVWTQAYHGKKPAASRLKQFMKHGSGSGSSDFWERTNQLLTKVPEAVLPSEFDEVRDLLFAARDGVTRKEERFVASTAWPAYFTLVFRVSLRLALEEREKLLEACVLPVVRQYLSPSPDTGDWAITGAKAASLVAETIGVPGMTGLLERDWPRLADQLVETAKMSQPQQSKDFDKSQMHVASAGERWAALQRELFARKDTNELHAIFVTTDTKLVKECGQLLESREGKPFGAAAIIEELLRTCKANLTTDSDFKAAVEHLLTSDQLDWSTWPSRRQLVRALYAFSTEGFFTQVFTGALHRIIDQRQSDESAAAALLELFRPRVPEEALSIARNDQALQKFVRDIGKAGPVKVASSLVMDLTACRVLTDDTVDSTLSSLVESLAITEGADHTPRALEFFMATDNGTLKAAAASNSGVQLLPNLLKLEQHEDHDLAEKAAAISHRLSTAGAQNPSSLKFGVVLHNLENISTRSLSADAVNDLTTRLVGPERKVQGLKEMLPSFESWTSALRAVVRPPVPSLALLSPLGGAVHLVKATEPNVNQKVQVDAEGLSQALRIAMYISSLLADTDAKAHLHELQDDRWLLSALLYVTVLLAEDNLSVLGCNALWNPSSGPDVEPAVLQFVTEANAVLIELWDGMTPVLAAEAAERFDYTSATSALSGLRDGADPASAMHYYTQLASARLNANLFEVQGHNSEQAKASEGILRQHRSNKDALAMVACIVGLQHPLAGTQTTTRFCNELVADLTDLEMSETQHEQKVLEQLVLLNSILQTQEDAVGTIAKQRLIFLVKRLVPALSTAATSTISAEICKALNLLLPSMQDMYGEHWAQALSCLISFWSSVEGQDDGSAVNDGRVLVTHASLKLFATLRKLSVGEDANDDLVDAFAEERDRIHDALVTLLRSANGISDETDQPLMITHELLGRALAQLPYRPLSETEELFPLLYTRSGPVQQAAFNLLHKHIPAGQEEVSLNAALDDKTAYLPDELLSLILEAPTLDALVDASFDRSMPLQLQGYLYSWRLLFDHFTGASYRVKMDYIEQLKEGAYLPGLLSFTFDFLGHTRGRPVDASKFDVREYVPDTEPSPERDVQWLLAHLYYLGLMHVPSLVKSYYLDIRSRQTSLAVESWTAKYISPLIIATSLQAVGEWSEKSVKEDPEYEKMAVKVGMRSKEINVSYVVDEQTMAIKVALPEAYPLASAQVLGVSRVAVKEEKWQSWLRNCQGVITFSNGSITDGLSAWRKNVTGALKGQTECAICYSIIDSQKQLPTKRCPTCKNLFHSSCLFKWFKTSNASTCPLCRNAFNFN</sequence>
<evidence type="ECO:0000256" key="3">
    <source>
        <dbReference type="ARBA" id="ARBA00004906"/>
    </source>
</evidence>
<evidence type="ECO:0000259" key="17">
    <source>
        <dbReference type="PROSITE" id="PS50089"/>
    </source>
</evidence>
<dbReference type="FunFam" id="3.30.40.10:FF:000038">
    <property type="entry name" value="E3 ubiquitin-protein ligase listerin"/>
    <property type="match status" value="1"/>
</dbReference>
<keyword evidence="9 16" id="KW-0479">Metal-binding</keyword>
<evidence type="ECO:0000256" key="14">
    <source>
        <dbReference type="ARBA" id="ARBA00055150"/>
    </source>
</evidence>
<dbReference type="InterPro" id="IPR039804">
    <property type="entry name" value="RING-CH-C4HC3_LTN1"/>
</dbReference>
<dbReference type="InterPro" id="IPR001841">
    <property type="entry name" value="Znf_RING"/>
</dbReference>
<dbReference type="GO" id="GO:0043023">
    <property type="term" value="F:ribosomal large subunit binding"/>
    <property type="evidence" value="ECO:0007669"/>
    <property type="project" value="TreeGrafter"/>
</dbReference>
<dbReference type="PROSITE" id="PS50089">
    <property type="entry name" value="ZF_RING_2"/>
    <property type="match status" value="1"/>
</dbReference>
<dbReference type="InterPro" id="IPR039795">
    <property type="entry name" value="LTN1/Rkr1"/>
</dbReference>
<comment type="function">
    <text evidence="14">E3 ubiquitin-protein ligase component of the ribosome quality control complex (RQC), a ribosome-associated complex that mediates ubiquitination and extraction of incompletely synthesized nascent chains for proteasomal degradation. Mediates ubiquitination of proteins derived from mRNAs lacking stop codons (non-stop proteins) and other translation arrest products induced by poly-lysine sequences and tandem rare codons. Ubiquitination leads to CDC48 recruitment for extraction and degradation of the incomplete translation product. May indirectly play a role in chromatin function and transcription.</text>
</comment>
<evidence type="ECO:0000256" key="5">
    <source>
        <dbReference type="ARBA" id="ARBA00012483"/>
    </source>
</evidence>
<evidence type="ECO:0000256" key="6">
    <source>
        <dbReference type="ARBA" id="ARBA00017157"/>
    </source>
</evidence>
<evidence type="ECO:0000256" key="16">
    <source>
        <dbReference type="RuleBase" id="RU367090"/>
    </source>
</evidence>
<dbReference type="Pfam" id="PF22999">
    <property type="entry name" value="LTN1_E3_ligase_6th"/>
    <property type="match status" value="1"/>
</dbReference>
<dbReference type="Pfam" id="PF23009">
    <property type="entry name" value="UBC_like"/>
    <property type="match status" value="1"/>
</dbReference>
<comment type="function">
    <text evidence="16">E3 ubiquitin-protein ligase. Component of the ribosome quality control complex (RQC), a ribosome-associated complex that mediates ubiquitination and extraction of incompletely synthesized nascent chains for proteasomal degradation.</text>
</comment>
<dbReference type="InterPro" id="IPR054478">
    <property type="entry name" value="LTN1_UBC"/>
</dbReference>
<dbReference type="Proteomes" id="UP000308549">
    <property type="component" value="Unassembled WGS sequence"/>
</dbReference>
<keyword evidence="13 16" id="KW-0862">Zinc</keyword>
<comment type="caution">
    <text evidence="18">The sequence shown here is derived from an EMBL/GenBank/DDBJ whole genome shotgun (WGS) entry which is preliminary data.</text>
</comment>
<dbReference type="SMART" id="SM00744">
    <property type="entry name" value="RINGv"/>
    <property type="match status" value="1"/>
</dbReference>
<evidence type="ECO:0000256" key="4">
    <source>
        <dbReference type="ARBA" id="ARBA00007997"/>
    </source>
</evidence>
<dbReference type="GO" id="GO:0061630">
    <property type="term" value="F:ubiquitin protein ligase activity"/>
    <property type="evidence" value="ECO:0007669"/>
    <property type="project" value="UniProtKB-UniRule"/>
</dbReference>
<evidence type="ECO:0000256" key="11">
    <source>
        <dbReference type="ARBA" id="ARBA00022771"/>
    </source>
</evidence>
<evidence type="ECO:0000256" key="12">
    <source>
        <dbReference type="ARBA" id="ARBA00022786"/>
    </source>
</evidence>
<comment type="pathway">
    <text evidence="3 16">Protein modification; protein ubiquitination.</text>
</comment>
<evidence type="ECO:0000256" key="7">
    <source>
        <dbReference type="ARBA" id="ARBA00022490"/>
    </source>
</evidence>
<dbReference type="GO" id="GO:1990112">
    <property type="term" value="C:RQC complex"/>
    <property type="evidence" value="ECO:0007669"/>
    <property type="project" value="UniProtKB-UniRule"/>
</dbReference>
<keyword evidence="19" id="KW-1185">Reference proteome</keyword>
<evidence type="ECO:0000256" key="13">
    <source>
        <dbReference type="ARBA" id="ARBA00022833"/>
    </source>
</evidence>
<comment type="subunit">
    <text evidence="16">Component of the ribosome quality control complex (RQC).</text>
</comment>
<organism evidence="18 19">
    <name type="scientific">Salinomyces thailandicus</name>
    <dbReference type="NCBI Taxonomy" id="706561"/>
    <lineage>
        <taxon>Eukaryota</taxon>
        <taxon>Fungi</taxon>
        <taxon>Dikarya</taxon>
        <taxon>Ascomycota</taxon>
        <taxon>Pezizomycotina</taxon>
        <taxon>Dothideomycetes</taxon>
        <taxon>Dothideomycetidae</taxon>
        <taxon>Mycosphaerellales</taxon>
        <taxon>Teratosphaeriaceae</taxon>
        <taxon>Salinomyces</taxon>
    </lineage>
</organism>
<comment type="similarity">
    <text evidence="4 16">Belongs to the LTN1 family.</text>
</comment>
<dbReference type="GO" id="GO:0005829">
    <property type="term" value="C:cytosol"/>
    <property type="evidence" value="ECO:0007669"/>
    <property type="project" value="UniProtKB-SubCell"/>
</dbReference>
<keyword evidence="7" id="KW-0963">Cytoplasm</keyword>
<dbReference type="Gene3D" id="3.30.40.10">
    <property type="entry name" value="Zinc/RING finger domain, C3HC4 (zinc finger)"/>
    <property type="match status" value="1"/>
</dbReference>
<evidence type="ECO:0000256" key="2">
    <source>
        <dbReference type="ARBA" id="ARBA00004514"/>
    </source>
</evidence>
<dbReference type="SUPFAM" id="SSF57850">
    <property type="entry name" value="RING/U-box"/>
    <property type="match status" value="1"/>
</dbReference>
<evidence type="ECO:0000313" key="19">
    <source>
        <dbReference type="Proteomes" id="UP000308549"/>
    </source>
</evidence>
<dbReference type="SUPFAM" id="SSF48371">
    <property type="entry name" value="ARM repeat"/>
    <property type="match status" value="1"/>
</dbReference>
<dbReference type="PANTHER" id="PTHR12389">
    <property type="entry name" value="ZINC FINGER PROTEIN 294"/>
    <property type="match status" value="1"/>
</dbReference>
<keyword evidence="10" id="KW-0677">Repeat</keyword>
<evidence type="ECO:0000256" key="10">
    <source>
        <dbReference type="ARBA" id="ARBA00022737"/>
    </source>
</evidence>
<keyword evidence="12 16" id="KW-0833">Ubl conjugation pathway</keyword>
<keyword evidence="11 15" id="KW-0863">Zinc-finger</keyword>
<evidence type="ECO:0000256" key="9">
    <source>
        <dbReference type="ARBA" id="ARBA00022723"/>
    </source>
</evidence>
<name>A0A4U0TX02_9PEZI</name>
<reference evidence="18 19" key="1">
    <citation type="submission" date="2017-03" db="EMBL/GenBank/DDBJ databases">
        <title>Genomes of endolithic fungi from Antarctica.</title>
        <authorList>
            <person name="Coleine C."/>
            <person name="Masonjones S."/>
            <person name="Stajich J.E."/>
        </authorList>
    </citation>
    <scope>NUCLEOTIDE SEQUENCE [LARGE SCALE GENOMIC DNA]</scope>
    <source>
        <strain evidence="18 19">CCFEE 6315</strain>
    </source>
</reference>
<dbReference type="SMART" id="SM01197">
    <property type="entry name" value="FANCL_C"/>
    <property type="match status" value="1"/>
</dbReference>
<dbReference type="InterPro" id="IPR013083">
    <property type="entry name" value="Znf_RING/FYVE/PHD"/>
</dbReference>
<evidence type="ECO:0000256" key="15">
    <source>
        <dbReference type="PROSITE-ProRule" id="PRU00175"/>
    </source>
</evidence>
<comment type="subcellular location">
    <subcellularLocation>
        <location evidence="2">Cytoplasm</location>
        <location evidence="2">Cytosol</location>
    </subcellularLocation>
</comment>
<dbReference type="Pfam" id="PF13639">
    <property type="entry name" value="zf-RING_2"/>
    <property type="match status" value="1"/>
</dbReference>
<protein>
    <recommendedName>
        <fullName evidence="6 16">E3 ubiquitin-protein ligase listerin</fullName>
        <ecNumber evidence="5 16">2.3.2.27</ecNumber>
    </recommendedName>
    <alternativeName>
        <fullName evidence="16">RING-type E3 ubiquitin transferase listerin</fullName>
    </alternativeName>
</protein>
<dbReference type="Gene3D" id="1.25.10.10">
    <property type="entry name" value="Leucine-rich Repeat Variant"/>
    <property type="match status" value="1"/>
</dbReference>
<dbReference type="OrthoDB" id="6108at2759"/>